<dbReference type="SUPFAM" id="SSF47781">
    <property type="entry name" value="RuvA domain 2-like"/>
    <property type="match status" value="1"/>
</dbReference>
<dbReference type="AlphaFoldDB" id="A0A2U2PHX8"/>
<dbReference type="CDD" id="cd14332">
    <property type="entry name" value="UBA_RuvA_C"/>
    <property type="match status" value="1"/>
</dbReference>
<dbReference type="Gene3D" id="1.10.8.10">
    <property type="entry name" value="DNA helicase RuvA subunit, C-terminal domain"/>
    <property type="match status" value="1"/>
</dbReference>
<keyword evidence="9" id="KW-1185">Reference proteome</keyword>
<dbReference type="GO" id="GO:0005737">
    <property type="term" value="C:cytoplasm"/>
    <property type="evidence" value="ECO:0007669"/>
    <property type="project" value="UniProtKB-SubCell"/>
</dbReference>
<reference evidence="8 9" key="1">
    <citation type="submission" date="2018-04" db="EMBL/GenBank/DDBJ databases">
        <title>Pedobacter chongqingensis sp. nov., isolated from a rottenly hemp rope.</title>
        <authorList>
            <person name="Cai Y."/>
        </authorList>
    </citation>
    <scope>NUCLEOTIDE SEQUENCE [LARGE SCALE GENOMIC DNA]</scope>
    <source>
        <strain evidence="8 9">FJ4-8</strain>
    </source>
</reference>
<evidence type="ECO:0000256" key="1">
    <source>
        <dbReference type="ARBA" id="ARBA00022490"/>
    </source>
</evidence>
<evidence type="ECO:0000256" key="2">
    <source>
        <dbReference type="ARBA" id="ARBA00022763"/>
    </source>
</evidence>
<evidence type="ECO:0000256" key="5">
    <source>
        <dbReference type="ARBA" id="ARBA00023204"/>
    </source>
</evidence>
<dbReference type="InterPro" id="IPR010994">
    <property type="entry name" value="RuvA_2-like"/>
</dbReference>
<accession>A0A2U2PHX8</accession>
<feature type="domain" description="Helix-hairpin-helix DNA-binding motif class 1" evidence="7">
    <location>
        <begin position="72"/>
        <end position="91"/>
    </location>
</feature>
<dbReference type="RefSeq" id="WP_109415397.1">
    <property type="nucleotide sequence ID" value="NZ_QEAS01000006.1"/>
</dbReference>
<keyword evidence="1 6" id="KW-0963">Cytoplasm</keyword>
<dbReference type="GO" id="GO:0005524">
    <property type="term" value="F:ATP binding"/>
    <property type="evidence" value="ECO:0007669"/>
    <property type="project" value="InterPro"/>
</dbReference>
<evidence type="ECO:0000256" key="6">
    <source>
        <dbReference type="HAMAP-Rule" id="MF_00031"/>
    </source>
</evidence>
<feature type="region of interest" description="Domain III" evidence="6">
    <location>
        <begin position="144"/>
        <end position="196"/>
    </location>
</feature>
<comment type="subcellular location">
    <subcellularLocation>
        <location evidence="6">Cytoplasm</location>
    </subcellularLocation>
</comment>
<keyword evidence="4 6" id="KW-0233">DNA recombination</keyword>
<protein>
    <recommendedName>
        <fullName evidence="6">Holliday junction branch migration complex subunit RuvA</fullName>
    </recommendedName>
</protein>
<dbReference type="GO" id="GO:0000400">
    <property type="term" value="F:four-way junction DNA binding"/>
    <property type="evidence" value="ECO:0007669"/>
    <property type="project" value="UniProtKB-UniRule"/>
</dbReference>
<evidence type="ECO:0000256" key="4">
    <source>
        <dbReference type="ARBA" id="ARBA00023172"/>
    </source>
</evidence>
<keyword evidence="5 6" id="KW-0234">DNA repair</keyword>
<dbReference type="InterPro" id="IPR000085">
    <property type="entry name" value="RuvA"/>
</dbReference>
<dbReference type="OrthoDB" id="5293449at2"/>
<dbReference type="Gene3D" id="2.40.50.140">
    <property type="entry name" value="Nucleic acid-binding proteins"/>
    <property type="match status" value="1"/>
</dbReference>
<keyword evidence="3 6" id="KW-0238">DNA-binding</keyword>
<proteinExistence type="inferred from homology"/>
<dbReference type="Proteomes" id="UP000245647">
    <property type="component" value="Unassembled WGS sequence"/>
</dbReference>
<dbReference type="GO" id="GO:0048476">
    <property type="term" value="C:Holliday junction resolvase complex"/>
    <property type="evidence" value="ECO:0007669"/>
    <property type="project" value="UniProtKB-UniRule"/>
</dbReference>
<organism evidence="8 9">
    <name type="scientific">Pararcticibacter amylolyticus</name>
    <dbReference type="NCBI Taxonomy" id="2173175"/>
    <lineage>
        <taxon>Bacteria</taxon>
        <taxon>Pseudomonadati</taxon>
        <taxon>Bacteroidota</taxon>
        <taxon>Sphingobacteriia</taxon>
        <taxon>Sphingobacteriales</taxon>
        <taxon>Sphingobacteriaceae</taxon>
        <taxon>Pararcticibacter</taxon>
    </lineage>
</organism>
<keyword evidence="2 6" id="KW-0227">DNA damage</keyword>
<dbReference type="Pfam" id="PF07499">
    <property type="entry name" value="RuvA_C"/>
    <property type="match status" value="1"/>
</dbReference>
<comment type="similarity">
    <text evidence="6">Belongs to the RuvA family.</text>
</comment>
<evidence type="ECO:0000313" key="9">
    <source>
        <dbReference type="Proteomes" id="UP000245647"/>
    </source>
</evidence>
<dbReference type="NCBIfam" id="TIGR00084">
    <property type="entry name" value="ruvA"/>
    <property type="match status" value="1"/>
</dbReference>
<dbReference type="SUPFAM" id="SSF46929">
    <property type="entry name" value="DNA helicase RuvA subunit, C-terminal domain"/>
    <property type="match status" value="1"/>
</dbReference>
<name>A0A2U2PHX8_9SPHI</name>
<dbReference type="Pfam" id="PF14520">
    <property type="entry name" value="HHH_5"/>
    <property type="match status" value="1"/>
</dbReference>
<evidence type="ECO:0000259" key="7">
    <source>
        <dbReference type="SMART" id="SM00278"/>
    </source>
</evidence>
<dbReference type="InterPro" id="IPR011114">
    <property type="entry name" value="RuvA_C"/>
</dbReference>
<dbReference type="InterPro" id="IPR003583">
    <property type="entry name" value="Hlx-hairpin-Hlx_DNA-bd_motif"/>
</dbReference>
<dbReference type="Gene3D" id="1.10.150.20">
    <property type="entry name" value="5' to 3' exonuclease, C-terminal subdomain"/>
    <property type="match status" value="1"/>
</dbReference>
<comment type="caution">
    <text evidence="6">Lacks conserved residue(s) required for the propagation of feature annotation.</text>
</comment>
<dbReference type="GO" id="GO:0006310">
    <property type="term" value="P:DNA recombination"/>
    <property type="evidence" value="ECO:0007669"/>
    <property type="project" value="UniProtKB-UniRule"/>
</dbReference>
<comment type="function">
    <text evidence="6">The RuvA-RuvB-RuvC complex processes Holliday junction (HJ) DNA during genetic recombination and DNA repair, while the RuvA-RuvB complex plays an important role in the rescue of blocked DNA replication forks via replication fork reversal (RFR). RuvA specifically binds to HJ cruciform DNA, conferring on it an open structure. The RuvB hexamer acts as an ATP-dependent pump, pulling dsDNA into and through the RuvAB complex. HJ branch migration allows RuvC to scan DNA until it finds its consensus sequence, where it cleaves and resolves the cruciform DNA.</text>
</comment>
<dbReference type="InterPro" id="IPR013849">
    <property type="entry name" value="DNA_helicase_Holl-junc_RuvA_I"/>
</dbReference>
<dbReference type="HAMAP" id="MF_00031">
    <property type="entry name" value="DNA_HJ_migration_RuvA"/>
    <property type="match status" value="1"/>
</dbReference>
<dbReference type="Pfam" id="PF01330">
    <property type="entry name" value="RuvA_N"/>
    <property type="match status" value="1"/>
</dbReference>
<comment type="subunit">
    <text evidence="6">Homotetramer. Forms an RuvA(8)-RuvB(12)-Holliday junction (HJ) complex. HJ DNA is sandwiched between 2 RuvA tetramers; dsDNA enters through RuvA and exits via RuvB. An RuvB hexamer assembles on each DNA strand where it exits the tetramer. Each RuvB hexamer is contacted by two RuvA subunits (via domain III) on 2 adjacent RuvB subunits; this complex drives branch migration. In the full resolvosome a probable DNA-RuvA(4)-RuvB(12)-RuvC(2) complex forms which resolves the HJ.</text>
</comment>
<dbReference type="SUPFAM" id="SSF50249">
    <property type="entry name" value="Nucleic acid-binding proteins"/>
    <property type="match status" value="1"/>
</dbReference>
<dbReference type="SMART" id="SM00278">
    <property type="entry name" value="HhH1"/>
    <property type="match status" value="2"/>
</dbReference>
<dbReference type="GO" id="GO:0006281">
    <property type="term" value="P:DNA repair"/>
    <property type="evidence" value="ECO:0007669"/>
    <property type="project" value="UniProtKB-UniRule"/>
</dbReference>
<comment type="caution">
    <text evidence="8">The sequence shown here is derived from an EMBL/GenBank/DDBJ whole genome shotgun (WGS) entry which is preliminary data.</text>
</comment>
<sequence length="196" mass="21508">MYAYIDGKLAFKCPAYVIIDAGGVGYHINISLSTYSKLQDSERCKLYTWLHVKEDAHTLYGFADEGERSLFLHLISISGIGPGTGRMILSSGSPEEIQTAIVKGDLALIKKIKGIGPKTAQRLILELQDKLKKEGIVTLNDLPQYNTAKEEAVSALVMLGFARNLAEKAIDNVSQKQQEKGNLSVEQLIKSALKNL</sequence>
<gene>
    <name evidence="6" type="primary">ruvA</name>
    <name evidence="8" type="ORF">DDR33_08775</name>
</gene>
<dbReference type="GO" id="GO:0009378">
    <property type="term" value="F:four-way junction helicase activity"/>
    <property type="evidence" value="ECO:0007669"/>
    <property type="project" value="InterPro"/>
</dbReference>
<dbReference type="InterPro" id="IPR012340">
    <property type="entry name" value="NA-bd_OB-fold"/>
</dbReference>
<dbReference type="EMBL" id="QEAS01000006">
    <property type="protein sequence ID" value="PWG81013.1"/>
    <property type="molecule type" value="Genomic_DNA"/>
</dbReference>
<evidence type="ECO:0000256" key="3">
    <source>
        <dbReference type="ARBA" id="ARBA00023125"/>
    </source>
</evidence>
<dbReference type="GO" id="GO:0009379">
    <property type="term" value="C:Holliday junction helicase complex"/>
    <property type="evidence" value="ECO:0007669"/>
    <property type="project" value="InterPro"/>
</dbReference>
<dbReference type="InterPro" id="IPR036267">
    <property type="entry name" value="RuvA_C_sf"/>
</dbReference>
<evidence type="ECO:0000313" key="8">
    <source>
        <dbReference type="EMBL" id="PWG81013.1"/>
    </source>
</evidence>
<comment type="domain">
    <text evidence="6">Has three domains with a flexible linker between the domains II and III and assumes an 'L' shape. Domain III is highly mobile and contacts RuvB.</text>
</comment>
<feature type="domain" description="Helix-hairpin-helix DNA-binding motif class 1" evidence="7">
    <location>
        <begin position="107"/>
        <end position="126"/>
    </location>
</feature>